<organism evidence="1 2">
    <name type="scientific">Streptomyces iconiensis</name>
    <dbReference type="NCBI Taxonomy" id="1384038"/>
    <lineage>
        <taxon>Bacteria</taxon>
        <taxon>Bacillati</taxon>
        <taxon>Actinomycetota</taxon>
        <taxon>Actinomycetes</taxon>
        <taxon>Kitasatosporales</taxon>
        <taxon>Streptomycetaceae</taxon>
        <taxon>Streptomyces</taxon>
    </lineage>
</organism>
<evidence type="ECO:0008006" key="3">
    <source>
        <dbReference type="Google" id="ProtNLM"/>
    </source>
</evidence>
<name>A0ABT6ZRQ6_9ACTN</name>
<gene>
    <name evidence="1" type="ORF">NMN56_007200</name>
</gene>
<evidence type="ECO:0000313" key="2">
    <source>
        <dbReference type="Proteomes" id="UP001214441"/>
    </source>
</evidence>
<comment type="caution">
    <text evidence="1">The sequence shown here is derived from an EMBL/GenBank/DDBJ whole genome shotgun (WGS) entry which is preliminary data.</text>
</comment>
<dbReference type="RefSeq" id="WP_274044534.1">
    <property type="nucleotide sequence ID" value="NZ_JANCPR020000006.1"/>
</dbReference>
<keyword evidence="2" id="KW-1185">Reference proteome</keyword>
<dbReference type="EMBL" id="JANCPR020000006">
    <property type="protein sequence ID" value="MDJ1131747.1"/>
    <property type="molecule type" value="Genomic_DNA"/>
</dbReference>
<dbReference type="Proteomes" id="UP001214441">
    <property type="component" value="Unassembled WGS sequence"/>
</dbReference>
<protein>
    <recommendedName>
        <fullName evidence="3">HNH endonuclease</fullName>
    </recommendedName>
</protein>
<accession>A0ABT6ZRQ6</accession>
<reference evidence="1 2" key="1">
    <citation type="submission" date="2023-05" db="EMBL/GenBank/DDBJ databases">
        <title>Streptantibioticus silvisoli sp. nov., acidotolerant actinomycetes 1 from pine litter.</title>
        <authorList>
            <person name="Swiecimska M."/>
            <person name="Golinska P."/>
            <person name="Sangal V."/>
            <person name="Wachnowicz B."/>
            <person name="Goodfellow M."/>
        </authorList>
    </citation>
    <scope>NUCLEOTIDE SEQUENCE [LARGE SCALE GENOMIC DNA]</scope>
    <source>
        <strain evidence="1 2">DSM 42109</strain>
    </source>
</reference>
<sequence>MTAPAATLAPDGLARAFGARTAAVEGGHREWTGGSRTASGAGRFRHQGRDFTAYQAAFILRTGREPIGSVRPTCDYPRCCEPAHADDQATRQRDRAALAAVVGMAHRPPSCDHDQAVHGRHRADGKRYCNACNNPAADGCGHGNPTCGRPDARPYPCGPRCEEHQPSRTRPYRTAP</sequence>
<evidence type="ECO:0000313" key="1">
    <source>
        <dbReference type="EMBL" id="MDJ1131747.1"/>
    </source>
</evidence>
<proteinExistence type="predicted"/>